<protein>
    <recommendedName>
        <fullName evidence="4">C3H1-type domain-containing protein</fullName>
    </recommendedName>
</protein>
<accession>A0A2H6KJJ0</accession>
<keyword evidence="1" id="KW-1133">Transmembrane helix</keyword>
<feature type="transmembrane region" description="Helical" evidence="1">
    <location>
        <begin position="1527"/>
        <end position="1550"/>
    </location>
</feature>
<evidence type="ECO:0000313" key="2">
    <source>
        <dbReference type="EMBL" id="GBE63156.1"/>
    </source>
</evidence>
<evidence type="ECO:0000256" key="1">
    <source>
        <dbReference type="SAM" id="Phobius"/>
    </source>
</evidence>
<dbReference type="RefSeq" id="XP_028869399.1">
    <property type="nucleotide sequence ID" value="XM_029013566.1"/>
</dbReference>
<comment type="caution">
    <text evidence="2">The sequence shown here is derived from an EMBL/GenBank/DDBJ whole genome shotgun (WGS) entry which is preliminary data.</text>
</comment>
<keyword evidence="1" id="KW-0472">Membrane</keyword>
<name>A0A2H6KJJ0_9APIC</name>
<reference evidence="2 3" key="1">
    <citation type="journal article" date="2017" name="BMC Genomics">
        <title>Whole-genome assembly of Babesia ovata and comparative genomics between closely related pathogens.</title>
        <authorList>
            <person name="Yamagishi J."/>
            <person name="Asada M."/>
            <person name="Hakimi H."/>
            <person name="Tanaka T.Q."/>
            <person name="Sugimoto C."/>
            <person name="Kawazu S."/>
        </authorList>
    </citation>
    <scope>NUCLEOTIDE SEQUENCE [LARGE SCALE GENOMIC DNA]</scope>
    <source>
        <strain evidence="2 3">Miyake</strain>
    </source>
</reference>
<gene>
    <name evidence="2" type="ORF">BOVATA_046490</name>
</gene>
<sequence length="1589" mass="177706">MPLKLTTLIRIFSLNASKRSLETLKGLCGYANQVDNNNPSTSLLNNLCTGLEKFLGHSNGNYTGDGIVYSDLDRLCDGVMSLLHGVLGGVQDDDAVKKYDDNLSGSKLDDVLNSLEVSIGKGSAQFGDQVGKVSGWLGRYGDEVKEKNSFVTGPFSVLKGDIDDHIKNIDSLNVLPISDILEKWKDRAQWYINHVNTSQEALKNIDPSLSGKLTPHVKMLLQATTTFKEAAGNDDLKEVYEMARERMEKVSEFLTEATRDRMHEVQRYLKKWIGALSNRLEKLRTKQFDDLFSSVNYGLQDAFAKVNDGIQAIVKRYGSQVVGELKTLVQQSNEFNEKFPKTKNALQTAIHEVESDINKLKDLSNIGGLKGANGRTVSVIFLKAIAGKGKPFEPLEAYFNKVDTDVMEPLKTVMYRIGEGIRRGVQQVKEDVLKEELNKTKSELSKLQTFANGDVSDFKQLQEKLQKILGNEFEAKDLDLKRHVTSIKTVVDKLDGTSQPQQNVTKPDTINLLNSLAAIPQIVSDHSKDVVQKVMEKIAEKVKGELTNVVQSVSVKLENISNCVNNKSDLDVAYSTNRYAKGLAKLVTDFEEGIDRELKTLQGVVGTTSPDEQGTVYAQLKQLKADVTQLGTKVEDVQKKTTDAEHELNGCIHNANTLLVDAMEETANVFNRLRNAANSKITSAFTGLQSKAKSLYTNRKTKEVEALQKIVEGELEEIEKTIDEDKKRGAKKFLSTLKEKFVDPHNSFFPPASLSGVSQPTEKKSLQSYSGTLIHWFSELYEGFYGQRDIKIVHSKVDPSRSALHHLLTDLATSKHFDHNFTDNLTNLQKTLNDFAPKKFHTPNSILLDALKSGMDKFTEQLGNAYVNRYSGKTFGSLLEKKASDTEPIKQVTVLSTEGRNCAKVCLTILEGLSEDLAYLKEKCNTTYGPWKHNKICENDEKRTNKLGCFFQKRGFTIPLNDGVKQDGQLRCSVNMKGGHICQKLDEEISNAKDDEHLKACNATKENEIKFNVIGILDCLLSHLHQYYKVGHISSFAAKKSPCSVYEMLTWCCGLEYNSAYEKLKQRCQKLCDDEKDSHLKTILSKVAKHGLPYLSSNSRNILTAILGTGDEHTVYASDFSNNYLNLSYPSSGEACLDTLLDILRRMFPVCRFLQSRCNSLSSDFGWAGCQYGKQVKHANWQCDKHIADKESDCVPRSPLMSYFTDSLPGHLPHQLSSIGCTATCNTCPKSTPGQPCLTPLGFRGFSGSTRRGKELCNVLTKMLDDADLRSLFCLKPKTPASLPEHFGFVLSLVKDWADSKNTYKNPMEKEFEKSIKSQSIDLYKKADELTGALRDAYRSRHYNYADNSHRPLYDDLSSLSMTSSCSDPIKNTLCAPYLSSLSCDSNYYLALKHCNTYLSWAIYLPWTFWDLLNNLYNAFCGITCADWGCCGCLRGDTCRSGKHGVVEDDKKDVTCECDSIVSCRGVAPTLYQYGFSFGEASTLNGGSTAKKCKDFCTQLKNVLDSEYFKELFKECDEFLWIIRTPFSYLLLALWSLSLLYLLHIAVVRLDVLRIRSHLKSPSSHRIAAQSLLAAARVKALANVKYFSP</sequence>
<dbReference type="EMBL" id="BDSA01000018">
    <property type="protein sequence ID" value="GBE63156.1"/>
    <property type="molecule type" value="Genomic_DNA"/>
</dbReference>
<proteinExistence type="predicted"/>
<keyword evidence="1" id="KW-0812">Transmembrane</keyword>
<dbReference type="GeneID" id="39876926"/>
<dbReference type="OrthoDB" id="366871at2759"/>
<evidence type="ECO:0000313" key="3">
    <source>
        <dbReference type="Proteomes" id="UP000236319"/>
    </source>
</evidence>
<keyword evidence="3" id="KW-1185">Reference proteome</keyword>
<organism evidence="2 3">
    <name type="scientific">Babesia ovata</name>
    <dbReference type="NCBI Taxonomy" id="189622"/>
    <lineage>
        <taxon>Eukaryota</taxon>
        <taxon>Sar</taxon>
        <taxon>Alveolata</taxon>
        <taxon>Apicomplexa</taxon>
        <taxon>Aconoidasida</taxon>
        <taxon>Piroplasmida</taxon>
        <taxon>Babesiidae</taxon>
        <taxon>Babesia</taxon>
    </lineage>
</organism>
<evidence type="ECO:0008006" key="4">
    <source>
        <dbReference type="Google" id="ProtNLM"/>
    </source>
</evidence>
<dbReference type="VEuPathDB" id="PiroplasmaDB:BOVATA_046490"/>
<dbReference type="Proteomes" id="UP000236319">
    <property type="component" value="Unassembled WGS sequence"/>
</dbReference>